<organism evidence="7 8">
    <name type="scientific">Lasiosphaeria ovina</name>
    <dbReference type="NCBI Taxonomy" id="92902"/>
    <lineage>
        <taxon>Eukaryota</taxon>
        <taxon>Fungi</taxon>
        <taxon>Dikarya</taxon>
        <taxon>Ascomycota</taxon>
        <taxon>Pezizomycotina</taxon>
        <taxon>Sordariomycetes</taxon>
        <taxon>Sordariomycetidae</taxon>
        <taxon>Sordariales</taxon>
        <taxon>Lasiosphaeriaceae</taxon>
        <taxon>Lasiosphaeria</taxon>
    </lineage>
</organism>
<reference evidence="7" key="1">
    <citation type="journal article" date="2023" name="Mol. Phylogenet. Evol.">
        <title>Genome-scale phylogeny and comparative genomics of the fungal order Sordariales.</title>
        <authorList>
            <person name="Hensen N."/>
            <person name="Bonometti L."/>
            <person name="Westerberg I."/>
            <person name="Brannstrom I.O."/>
            <person name="Guillou S."/>
            <person name="Cros-Aarteil S."/>
            <person name="Calhoun S."/>
            <person name="Haridas S."/>
            <person name="Kuo A."/>
            <person name="Mondo S."/>
            <person name="Pangilinan J."/>
            <person name="Riley R."/>
            <person name="LaButti K."/>
            <person name="Andreopoulos B."/>
            <person name="Lipzen A."/>
            <person name="Chen C."/>
            <person name="Yan M."/>
            <person name="Daum C."/>
            <person name="Ng V."/>
            <person name="Clum A."/>
            <person name="Steindorff A."/>
            <person name="Ohm R.A."/>
            <person name="Martin F."/>
            <person name="Silar P."/>
            <person name="Natvig D.O."/>
            <person name="Lalanne C."/>
            <person name="Gautier V."/>
            <person name="Ament-Velasquez S.L."/>
            <person name="Kruys A."/>
            <person name="Hutchinson M.I."/>
            <person name="Powell A.J."/>
            <person name="Barry K."/>
            <person name="Miller A.N."/>
            <person name="Grigoriev I.V."/>
            <person name="Debuchy R."/>
            <person name="Gladieux P."/>
            <person name="Hiltunen Thoren M."/>
            <person name="Johannesson H."/>
        </authorList>
    </citation>
    <scope>NUCLEOTIDE SEQUENCE</scope>
    <source>
        <strain evidence="7">CBS 958.72</strain>
    </source>
</reference>
<feature type="compositionally biased region" description="Polar residues" evidence="5">
    <location>
        <begin position="269"/>
        <end position="283"/>
    </location>
</feature>
<evidence type="ECO:0000256" key="5">
    <source>
        <dbReference type="SAM" id="MobiDB-lite"/>
    </source>
</evidence>
<proteinExistence type="predicted"/>
<comment type="subcellular location">
    <subcellularLocation>
        <location evidence="1">Membrane</location>
        <topology evidence="1">Single-pass membrane protein</topology>
    </subcellularLocation>
</comment>
<dbReference type="AlphaFoldDB" id="A0AAE0KIS8"/>
<keyword evidence="4 6" id="KW-0472">Membrane</keyword>
<evidence type="ECO:0000256" key="2">
    <source>
        <dbReference type="ARBA" id="ARBA00022692"/>
    </source>
</evidence>
<feature type="region of interest" description="Disordered" evidence="5">
    <location>
        <begin position="320"/>
        <end position="381"/>
    </location>
</feature>
<evidence type="ECO:0000256" key="6">
    <source>
        <dbReference type="SAM" id="Phobius"/>
    </source>
</evidence>
<dbReference type="GO" id="GO:0016020">
    <property type="term" value="C:membrane"/>
    <property type="evidence" value="ECO:0007669"/>
    <property type="project" value="UniProtKB-SubCell"/>
</dbReference>
<protein>
    <submittedName>
        <fullName evidence="7">Uncharacterized protein</fullName>
    </submittedName>
</protein>
<gene>
    <name evidence="7" type="ORF">B0T24DRAFT_677845</name>
</gene>
<dbReference type="EMBL" id="JAULSN010000003">
    <property type="protein sequence ID" value="KAK3376990.1"/>
    <property type="molecule type" value="Genomic_DNA"/>
</dbReference>
<evidence type="ECO:0000256" key="1">
    <source>
        <dbReference type="ARBA" id="ARBA00004167"/>
    </source>
</evidence>
<name>A0AAE0KIS8_9PEZI</name>
<feature type="compositionally biased region" description="Low complexity" evidence="5">
    <location>
        <begin position="232"/>
        <end position="254"/>
    </location>
</feature>
<feature type="compositionally biased region" description="Basic and acidic residues" evidence="5">
    <location>
        <begin position="324"/>
        <end position="367"/>
    </location>
</feature>
<sequence>MASQWLLNHDMQTDNNAGSLQQATYMHIRNVPARKMLKRIEAYANSSTRLCDEINRAYRNGWLFDPSDVVACLDQDVSCLKTPPNPAVCQNKSLVQGDSCQSTNNDSLVAVICCANGACLGSDLAAILNYLDEICYAVGVALPDTVVCDGVTIFHPVPTLTRRGVRRRNIFEDVNSALGNFVDPPQTTSLRKQQGTPSTTAAVISRHPHMPQGSRLPSVPNTILTVLPLPPCSSTSTTTTGPPTSETTPATTKTIFQTIPPTPTLPVEQASNRSNGSGGLSTSAKASIGAGAAVGGLAVLAAAAAALVVMQRRRKRAAAAAEGGRAELADNDRAELPGDGPQRFELDGTEAAQKRDEAGTPVRRDMQGDSSLYTPSPAPPTEGGYPYYEGQWYAHGFMIGEGMDLGKRRVVQPQMKRRI</sequence>
<evidence type="ECO:0000313" key="7">
    <source>
        <dbReference type="EMBL" id="KAK3376990.1"/>
    </source>
</evidence>
<reference evidence="7" key="2">
    <citation type="submission" date="2023-06" db="EMBL/GenBank/DDBJ databases">
        <authorList>
            <consortium name="Lawrence Berkeley National Laboratory"/>
            <person name="Haridas S."/>
            <person name="Hensen N."/>
            <person name="Bonometti L."/>
            <person name="Westerberg I."/>
            <person name="Brannstrom I.O."/>
            <person name="Guillou S."/>
            <person name="Cros-Aarteil S."/>
            <person name="Calhoun S."/>
            <person name="Kuo A."/>
            <person name="Mondo S."/>
            <person name="Pangilinan J."/>
            <person name="Riley R."/>
            <person name="Labutti K."/>
            <person name="Andreopoulos B."/>
            <person name="Lipzen A."/>
            <person name="Chen C."/>
            <person name="Yanf M."/>
            <person name="Daum C."/>
            <person name="Ng V."/>
            <person name="Clum A."/>
            <person name="Steindorff A."/>
            <person name="Ohm R."/>
            <person name="Martin F."/>
            <person name="Silar P."/>
            <person name="Natvig D."/>
            <person name="Lalanne C."/>
            <person name="Gautier V."/>
            <person name="Ament-Velasquez S.L."/>
            <person name="Kruys A."/>
            <person name="Hutchinson M.I."/>
            <person name="Powell A.J."/>
            <person name="Barry K."/>
            <person name="Miller A.N."/>
            <person name="Grigoriev I.V."/>
            <person name="Debuchy R."/>
            <person name="Gladieux P."/>
            <person name="Thoren M.H."/>
            <person name="Johannesson H."/>
        </authorList>
    </citation>
    <scope>NUCLEOTIDE SEQUENCE</scope>
    <source>
        <strain evidence="7">CBS 958.72</strain>
    </source>
</reference>
<dbReference type="InterPro" id="IPR051694">
    <property type="entry name" value="Immunoregulatory_rcpt-like"/>
</dbReference>
<comment type="caution">
    <text evidence="7">The sequence shown here is derived from an EMBL/GenBank/DDBJ whole genome shotgun (WGS) entry which is preliminary data.</text>
</comment>
<dbReference type="GO" id="GO:0071944">
    <property type="term" value="C:cell periphery"/>
    <property type="evidence" value="ECO:0007669"/>
    <property type="project" value="UniProtKB-ARBA"/>
</dbReference>
<accession>A0AAE0KIS8</accession>
<feature type="transmembrane region" description="Helical" evidence="6">
    <location>
        <begin position="288"/>
        <end position="309"/>
    </location>
</feature>
<dbReference type="Proteomes" id="UP001287356">
    <property type="component" value="Unassembled WGS sequence"/>
</dbReference>
<keyword evidence="8" id="KW-1185">Reference proteome</keyword>
<keyword evidence="3 6" id="KW-1133">Transmembrane helix</keyword>
<evidence type="ECO:0000256" key="4">
    <source>
        <dbReference type="ARBA" id="ARBA00023136"/>
    </source>
</evidence>
<dbReference type="PANTHER" id="PTHR15549">
    <property type="entry name" value="PAIRED IMMUNOGLOBULIN-LIKE TYPE 2 RECEPTOR"/>
    <property type="match status" value="1"/>
</dbReference>
<feature type="region of interest" description="Disordered" evidence="5">
    <location>
        <begin position="232"/>
        <end position="283"/>
    </location>
</feature>
<evidence type="ECO:0000313" key="8">
    <source>
        <dbReference type="Proteomes" id="UP001287356"/>
    </source>
</evidence>
<keyword evidence="2 6" id="KW-0812">Transmembrane</keyword>
<evidence type="ECO:0000256" key="3">
    <source>
        <dbReference type="ARBA" id="ARBA00022989"/>
    </source>
</evidence>